<feature type="binding site" evidence="14">
    <location>
        <begin position="239"/>
        <end position="245"/>
    </location>
    <ligand>
        <name>S-adenosyl-L-methionine</name>
        <dbReference type="ChEBI" id="CHEBI:59789"/>
    </ligand>
</feature>
<accession>A0A380MQW1</accession>
<evidence type="ECO:0000256" key="12">
    <source>
        <dbReference type="ARBA" id="ARBA00031088"/>
    </source>
</evidence>
<feature type="active site" description="Nucleophile" evidence="14">
    <location>
        <position position="360"/>
    </location>
</feature>
<evidence type="ECO:0000256" key="7">
    <source>
        <dbReference type="ARBA" id="ARBA00022603"/>
    </source>
</evidence>
<dbReference type="Gene3D" id="3.40.50.150">
    <property type="entry name" value="Vaccinia Virus protein VP39"/>
    <property type="match status" value="1"/>
</dbReference>
<dbReference type="CDD" id="cd02440">
    <property type="entry name" value="AdoMet_MTases"/>
    <property type="match status" value="1"/>
</dbReference>
<dbReference type="Pfam" id="PF01029">
    <property type="entry name" value="NusB"/>
    <property type="match status" value="1"/>
</dbReference>
<keyword evidence="5" id="KW-0963">Cytoplasm</keyword>
<feature type="binding site" evidence="14">
    <location>
        <position position="307"/>
    </location>
    <ligand>
        <name>S-adenosyl-L-methionine</name>
        <dbReference type="ChEBI" id="CHEBI:59789"/>
    </ligand>
</feature>
<dbReference type="GO" id="GO:0005737">
    <property type="term" value="C:cytoplasm"/>
    <property type="evidence" value="ECO:0007669"/>
    <property type="project" value="UniProtKB-SubCell"/>
</dbReference>
<keyword evidence="18" id="KW-1185">Reference proteome</keyword>
<evidence type="ECO:0000256" key="13">
    <source>
        <dbReference type="ARBA" id="ARBA00047283"/>
    </source>
</evidence>
<keyword evidence="10 14" id="KW-0694">RNA-binding</keyword>
<evidence type="ECO:0000259" key="16">
    <source>
        <dbReference type="PROSITE" id="PS51686"/>
    </source>
</evidence>
<dbReference type="InterPro" id="IPR004573">
    <property type="entry name" value="rRNA_ssu_MeTfrase_B"/>
</dbReference>
<dbReference type="GO" id="GO:0008649">
    <property type="term" value="F:rRNA methyltransferase activity"/>
    <property type="evidence" value="ECO:0007669"/>
    <property type="project" value="InterPro"/>
</dbReference>
<dbReference type="PROSITE" id="PS51686">
    <property type="entry name" value="SAM_MT_RSMB_NOP"/>
    <property type="match status" value="1"/>
</dbReference>
<dbReference type="RefSeq" id="WP_072576518.1">
    <property type="nucleotide sequence ID" value="NZ_LWHB01000079.1"/>
</dbReference>
<comment type="subcellular location">
    <subcellularLocation>
        <location evidence="2">Cytoplasm</location>
    </subcellularLocation>
</comment>
<comment type="similarity">
    <text evidence="3 14">Belongs to the class I-like SAM-binding methyltransferase superfamily. RsmB/NOP family.</text>
</comment>
<keyword evidence="7 14" id="KW-0489">Methyltransferase</keyword>
<sequence>MNARQAALNTLYAVILEQESLNTLLAPTKAKVRSADRALYQALVYGALREYPALVSLRNRLLKSPLSAEQPQVGILLNLGIYQLLRMDLGDHGVINETVSLAAKNRVGNAKGLINAILRRVQRERENCLEKLNQYRIQNLPIWLASAYKMRANELATANLQQPPLTIRIRDNREQWLQQHSELGYPNLLHPQAVTLHHGREVNDIPGFIEGQISVQDAAAQQAASLLAPKNGERILDACAAPGGKTGHLLELAPEAYLTALDNKAERLSRVEENLNRLQLKANLIRADASELKTWWNKQPFDAILLDAPCSGSGILRRHPDIAFLRTAADLKQLPKTQMRLLRQLWQTLKPGGRLLYTTCSILPRENQQLIEQFLLTEPQAQLSPIDVPYSEDTGHGLLRLPDAYGDGFFYALLHKQS</sequence>
<dbReference type="PRINTS" id="PR02008">
    <property type="entry name" value="RCMTFAMILY"/>
</dbReference>
<dbReference type="InterPro" id="IPR023267">
    <property type="entry name" value="RCMT"/>
</dbReference>
<feature type="binding site" evidence="14">
    <location>
        <position position="262"/>
    </location>
    <ligand>
        <name>S-adenosyl-L-methionine</name>
        <dbReference type="ChEBI" id="CHEBI:59789"/>
    </ligand>
</feature>
<dbReference type="GO" id="GO:0003723">
    <property type="term" value="F:RNA binding"/>
    <property type="evidence" value="ECO:0007669"/>
    <property type="project" value="UniProtKB-UniRule"/>
</dbReference>
<comment type="function">
    <text evidence="1">Specifically methylates the cytosine at position 967 (m5C967) of 16S rRNA.</text>
</comment>
<dbReference type="EC" id="2.1.1.176" evidence="4"/>
<feature type="domain" description="SAM-dependent MTase RsmB/NOP-type" evidence="16">
    <location>
        <begin position="143"/>
        <end position="417"/>
    </location>
</feature>
<dbReference type="OrthoDB" id="9810297at2"/>
<feature type="coiled-coil region" evidence="15">
    <location>
        <begin position="258"/>
        <end position="288"/>
    </location>
</feature>
<keyword evidence="6" id="KW-0698">rRNA processing</keyword>
<dbReference type="Proteomes" id="UP000254601">
    <property type="component" value="Unassembled WGS sequence"/>
</dbReference>
<dbReference type="Pfam" id="PF01189">
    <property type="entry name" value="Methyltr_RsmB-F"/>
    <property type="match status" value="1"/>
</dbReference>
<feature type="binding site" evidence="14">
    <location>
        <position position="288"/>
    </location>
    <ligand>
        <name>S-adenosyl-L-methionine</name>
        <dbReference type="ChEBI" id="CHEBI:59789"/>
    </ligand>
</feature>
<gene>
    <name evidence="17" type="primary">rsmB</name>
    <name evidence="17" type="ORF">NCTC13337_00814</name>
</gene>
<dbReference type="SUPFAM" id="SSF53335">
    <property type="entry name" value="S-adenosyl-L-methionine-dependent methyltransferases"/>
    <property type="match status" value="1"/>
</dbReference>
<dbReference type="PANTHER" id="PTHR22807:SF61">
    <property type="entry name" value="NOL1_NOP2_SUN FAMILY PROTEIN _ ANTITERMINATION NUSB DOMAIN-CONTAINING PROTEIN"/>
    <property type="match status" value="1"/>
</dbReference>
<evidence type="ECO:0000313" key="18">
    <source>
        <dbReference type="Proteomes" id="UP000254601"/>
    </source>
</evidence>
<keyword evidence="9 14" id="KW-0949">S-adenosyl-L-methionine</keyword>
<dbReference type="InterPro" id="IPR001678">
    <property type="entry name" value="MeTrfase_RsmB-F_NOP2_dom"/>
</dbReference>
<dbReference type="InterPro" id="IPR035926">
    <property type="entry name" value="NusB-like_sf"/>
</dbReference>
<dbReference type="InterPro" id="IPR029063">
    <property type="entry name" value="SAM-dependent_MTases_sf"/>
</dbReference>
<dbReference type="InterPro" id="IPR006027">
    <property type="entry name" value="NusB_RsmB_TIM44"/>
</dbReference>
<dbReference type="InterPro" id="IPR049560">
    <property type="entry name" value="MeTrfase_RsmB-F_NOP2_cat"/>
</dbReference>
<evidence type="ECO:0000256" key="4">
    <source>
        <dbReference type="ARBA" id="ARBA00012140"/>
    </source>
</evidence>
<evidence type="ECO:0000256" key="8">
    <source>
        <dbReference type="ARBA" id="ARBA00022679"/>
    </source>
</evidence>
<dbReference type="InterPro" id="IPR018314">
    <property type="entry name" value="RsmB/NOL1/NOP2-like_CS"/>
</dbReference>
<dbReference type="PROSITE" id="PS01153">
    <property type="entry name" value="NOL1_NOP2_SUN"/>
    <property type="match status" value="1"/>
</dbReference>
<reference evidence="17 18" key="1">
    <citation type="submission" date="2018-06" db="EMBL/GenBank/DDBJ databases">
        <authorList>
            <consortium name="Pathogen Informatics"/>
            <person name="Doyle S."/>
        </authorList>
    </citation>
    <scope>NUCLEOTIDE SEQUENCE [LARGE SCALE GENOMIC DNA]</scope>
    <source>
        <strain evidence="17 18">NCTC13337</strain>
    </source>
</reference>
<dbReference type="NCBIfam" id="NF008149">
    <property type="entry name" value="PRK10901.1"/>
    <property type="match status" value="1"/>
</dbReference>
<comment type="catalytic activity">
    <reaction evidence="13">
        <text>cytidine(967) in 16S rRNA + S-adenosyl-L-methionine = 5-methylcytidine(967) in 16S rRNA + S-adenosyl-L-homocysteine + H(+)</text>
        <dbReference type="Rhea" id="RHEA:42748"/>
        <dbReference type="Rhea" id="RHEA-COMP:10219"/>
        <dbReference type="Rhea" id="RHEA-COMP:10220"/>
        <dbReference type="ChEBI" id="CHEBI:15378"/>
        <dbReference type="ChEBI" id="CHEBI:57856"/>
        <dbReference type="ChEBI" id="CHEBI:59789"/>
        <dbReference type="ChEBI" id="CHEBI:74483"/>
        <dbReference type="ChEBI" id="CHEBI:82748"/>
        <dbReference type="EC" id="2.1.1.176"/>
    </reaction>
</comment>
<dbReference type="GO" id="GO:0006355">
    <property type="term" value="P:regulation of DNA-templated transcription"/>
    <property type="evidence" value="ECO:0007669"/>
    <property type="project" value="InterPro"/>
</dbReference>
<dbReference type="NCBIfam" id="TIGR00563">
    <property type="entry name" value="rsmB"/>
    <property type="match status" value="1"/>
</dbReference>
<dbReference type="Gene3D" id="1.10.940.10">
    <property type="entry name" value="NusB-like"/>
    <property type="match status" value="1"/>
</dbReference>
<evidence type="ECO:0000256" key="14">
    <source>
        <dbReference type="PROSITE-ProRule" id="PRU01023"/>
    </source>
</evidence>
<evidence type="ECO:0000313" key="17">
    <source>
        <dbReference type="EMBL" id="SUO94564.1"/>
    </source>
</evidence>
<proteinExistence type="inferred from homology"/>
<evidence type="ECO:0000256" key="2">
    <source>
        <dbReference type="ARBA" id="ARBA00004496"/>
    </source>
</evidence>
<evidence type="ECO:0000256" key="15">
    <source>
        <dbReference type="SAM" id="Coils"/>
    </source>
</evidence>
<keyword evidence="15" id="KW-0175">Coiled coil</keyword>
<keyword evidence="8 14" id="KW-0808">Transferase</keyword>
<dbReference type="FunFam" id="3.40.50.150:FF:000022">
    <property type="entry name" value="Ribosomal RNA small subunit methyltransferase B"/>
    <property type="match status" value="1"/>
</dbReference>
<evidence type="ECO:0000256" key="5">
    <source>
        <dbReference type="ARBA" id="ARBA00022490"/>
    </source>
</evidence>
<dbReference type="SUPFAM" id="SSF48013">
    <property type="entry name" value="NusB-like"/>
    <property type="match status" value="1"/>
</dbReference>
<organism evidence="17 18">
    <name type="scientific">Suttonella ornithocola</name>
    <dbReference type="NCBI Taxonomy" id="279832"/>
    <lineage>
        <taxon>Bacteria</taxon>
        <taxon>Pseudomonadati</taxon>
        <taxon>Pseudomonadota</taxon>
        <taxon>Gammaproteobacteria</taxon>
        <taxon>Cardiobacteriales</taxon>
        <taxon>Cardiobacteriaceae</taxon>
        <taxon>Suttonella</taxon>
    </lineage>
</organism>
<evidence type="ECO:0000256" key="9">
    <source>
        <dbReference type="ARBA" id="ARBA00022691"/>
    </source>
</evidence>
<dbReference type="EMBL" id="UHIC01000001">
    <property type="protein sequence ID" value="SUO94564.1"/>
    <property type="molecule type" value="Genomic_DNA"/>
</dbReference>
<evidence type="ECO:0000256" key="3">
    <source>
        <dbReference type="ARBA" id="ARBA00007494"/>
    </source>
</evidence>
<evidence type="ECO:0000256" key="1">
    <source>
        <dbReference type="ARBA" id="ARBA00002724"/>
    </source>
</evidence>
<dbReference type="PANTHER" id="PTHR22807">
    <property type="entry name" value="NOP2 YEAST -RELATED NOL1/NOP2/FMU SUN DOMAIN-CONTAINING"/>
    <property type="match status" value="1"/>
</dbReference>
<evidence type="ECO:0000256" key="11">
    <source>
        <dbReference type="ARBA" id="ARBA00030399"/>
    </source>
</evidence>
<protein>
    <recommendedName>
        <fullName evidence="4">16S rRNA (cytosine(967)-C(5))-methyltransferase</fullName>
        <ecNumber evidence="4">2.1.1.176</ecNumber>
    </recommendedName>
    <alternativeName>
        <fullName evidence="11">16S rRNA m5C967 methyltransferase</fullName>
    </alternativeName>
    <alternativeName>
        <fullName evidence="12">rRNA (cytosine-C(5)-)-methyltransferase RsmB</fullName>
    </alternativeName>
</protein>
<evidence type="ECO:0000256" key="6">
    <source>
        <dbReference type="ARBA" id="ARBA00022552"/>
    </source>
</evidence>
<dbReference type="AlphaFoldDB" id="A0A380MQW1"/>
<evidence type="ECO:0000256" key="10">
    <source>
        <dbReference type="ARBA" id="ARBA00022884"/>
    </source>
</evidence>
<name>A0A380MQW1_9GAMM</name>